<proteinExistence type="predicted"/>
<sequence>MKNHIANLGVIYAHMNHVDHYVLTYGIEFHEFCQAFPDLSNLLLLRHRYEDGNFNLHTLLEYVDADSIKRLIEDNVAAYGDFCWIDFDDEEALNRLDGQEIAELLYLGHIKNHLRIPFYRKLNNRFAYLSHEDGWLNKTYYRTMDDFYITLGSSISMKLNDKGEKTFFGRRKRKEIPEIPVEILYPFIEEMKEGMIISIEKAVHTRTSVEIPIWVIGDFYDMEEMYEEYKEIHDRPLDGKIVFDRKEKEWKAYVK</sequence>
<evidence type="ECO:0000313" key="1">
    <source>
        <dbReference type="EMBL" id="MDH5162770.1"/>
    </source>
</evidence>
<dbReference type="Proteomes" id="UP000189761">
    <property type="component" value="Unassembled WGS sequence"/>
</dbReference>
<dbReference type="EMBL" id="MTLA01000249">
    <property type="protein sequence ID" value="OOP66919.1"/>
    <property type="molecule type" value="Genomic_DNA"/>
</dbReference>
<dbReference type="Proteomes" id="UP001159179">
    <property type="component" value="Unassembled WGS sequence"/>
</dbReference>
<protein>
    <submittedName>
        <fullName evidence="2">Uncharacterized protein</fullName>
    </submittedName>
</protein>
<reference evidence="2 3" key="1">
    <citation type="submission" date="2017-01" db="EMBL/GenBank/DDBJ databases">
        <title>Draft genome sequence of Bacillus oleronius.</title>
        <authorList>
            <person name="Allam M."/>
        </authorList>
    </citation>
    <scope>NUCLEOTIDE SEQUENCE [LARGE SCALE GENOMIC DNA]</scope>
    <source>
        <strain evidence="2 3">DSM 9356</strain>
    </source>
</reference>
<gene>
    <name evidence="2" type="ORF">BWZ43_18480</name>
    <name evidence="1" type="ORF">P5X88_17710</name>
</gene>
<comment type="caution">
    <text evidence="2">The sequence shown here is derived from an EMBL/GenBank/DDBJ whole genome shotgun (WGS) entry which is preliminary data.</text>
</comment>
<evidence type="ECO:0000313" key="2">
    <source>
        <dbReference type="EMBL" id="OOP66919.1"/>
    </source>
</evidence>
<name>A0A8E2LE71_9BACI</name>
<accession>A0A8E2LE71</accession>
<dbReference type="EMBL" id="JAROYP010000011">
    <property type="protein sequence ID" value="MDH5162770.1"/>
    <property type="molecule type" value="Genomic_DNA"/>
</dbReference>
<keyword evidence="3" id="KW-1185">Reference proteome</keyword>
<dbReference type="AlphaFoldDB" id="A0A8E2LE71"/>
<evidence type="ECO:0000313" key="3">
    <source>
        <dbReference type="Proteomes" id="UP000189761"/>
    </source>
</evidence>
<dbReference type="RefSeq" id="WP_078110900.1">
    <property type="nucleotide sequence ID" value="NZ_CP065424.1"/>
</dbReference>
<reference evidence="1" key="2">
    <citation type="submission" date="2023-03" db="EMBL/GenBank/DDBJ databases">
        <title>Bacterial isolates from washroom surfaces on a university campus.</title>
        <authorList>
            <person name="Holman D.B."/>
            <person name="Gzyl K.E."/>
            <person name="Taheri A.E."/>
        </authorList>
    </citation>
    <scope>NUCLEOTIDE SEQUENCE</scope>
    <source>
        <strain evidence="1">RD03</strain>
    </source>
</reference>
<organism evidence="2 3">
    <name type="scientific">Heyndrickxia oleronia</name>
    <dbReference type="NCBI Taxonomy" id="38875"/>
    <lineage>
        <taxon>Bacteria</taxon>
        <taxon>Bacillati</taxon>
        <taxon>Bacillota</taxon>
        <taxon>Bacilli</taxon>
        <taxon>Bacillales</taxon>
        <taxon>Bacillaceae</taxon>
        <taxon>Heyndrickxia</taxon>
    </lineage>
</organism>